<reference evidence="1" key="1">
    <citation type="journal article" date="2015" name="Nature">
        <title>Complex archaea that bridge the gap between prokaryotes and eukaryotes.</title>
        <authorList>
            <person name="Spang A."/>
            <person name="Saw J.H."/>
            <person name="Jorgensen S.L."/>
            <person name="Zaremba-Niedzwiedzka K."/>
            <person name="Martijn J."/>
            <person name="Lind A.E."/>
            <person name="van Eijk R."/>
            <person name="Schleper C."/>
            <person name="Guy L."/>
            <person name="Ettema T.J."/>
        </authorList>
    </citation>
    <scope>NUCLEOTIDE SEQUENCE</scope>
</reference>
<evidence type="ECO:0000313" key="1">
    <source>
        <dbReference type="EMBL" id="KKL68502.1"/>
    </source>
</evidence>
<accession>A0A0F9GZJ6</accession>
<comment type="caution">
    <text evidence="1">The sequence shown here is derived from an EMBL/GenBank/DDBJ whole genome shotgun (WGS) entry which is preliminary data.</text>
</comment>
<sequence>MTDKLIELIEEYGKLCGLDRGSSYDILTNKQENELNDSTDKAKQAIIDYVEKEKEKLKEKATILRVPIKAGRRLESLSRFIERIDKGETAIILGEGYAVLSNNWYKQIRQEAVKDKHSMPLTKDLVYGKGNWFCDIDSDVKIAFKTAFFQLRDAVTEDLDLREVE</sequence>
<gene>
    <name evidence="1" type="ORF">LCGC14_2124340</name>
</gene>
<organism evidence="1">
    <name type="scientific">marine sediment metagenome</name>
    <dbReference type="NCBI Taxonomy" id="412755"/>
    <lineage>
        <taxon>unclassified sequences</taxon>
        <taxon>metagenomes</taxon>
        <taxon>ecological metagenomes</taxon>
    </lineage>
</organism>
<proteinExistence type="predicted"/>
<protein>
    <submittedName>
        <fullName evidence="1">Uncharacterized protein</fullName>
    </submittedName>
</protein>
<dbReference type="EMBL" id="LAZR01026511">
    <property type="protein sequence ID" value="KKL68502.1"/>
    <property type="molecule type" value="Genomic_DNA"/>
</dbReference>
<name>A0A0F9GZJ6_9ZZZZ</name>
<dbReference type="AlphaFoldDB" id="A0A0F9GZJ6"/>